<dbReference type="Gene3D" id="3.90.470.10">
    <property type="entry name" value="Ribosomal protein L22/L17"/>
    <property type="match status" value="1"/>
</dbReference>
<dbReference type="SUPFAM" id="SSF54843">
    <property type="entry name" value="Ribosomal protein L22"/>
    <property type="match status" value="1"/>
</dbReference>
<organism evidence="11">
    <name type="scientific">candidate division WWE3 bacterium</name>
    <dbReference type="NCBI Taxonomy" id="2053526"/>
    <lineage>
        <taxon>Bacteria</taxon>
        <taxon>Katanobacteria</taxon>
    </lineage>
</organism>
<name>A0A7C4XT80_UNCKA</name>
<evidence type="ECO:0000256" key="6">
    <source>
        <dbReference type="ARBA" id="ARBA00035207"/>
    </source>
</evidence>
<gene>
    <name evidence="7" type="primary">rplV</name>
    <name evidence="11" type="ORF">ENR63_02345</name>
</gene>
<dbReference type="InterPro" id="IPR036394">
    <property type="entry name" value="Ribosomal_uL22_sf"/>
</dbReference>
<evidence type="ECO:0000256" key="7">
    <source>
        <dbReference type="HAMAP-Rule" id="MF_01331"/>
    </source>
</evidence>
<dbReference type="GO" id="GO:0003735">
    <property type="term" value="F:structural constituent of ribosome"/>
    <property type="evidence" value="ECO:0007669"/>
    <property type="project" value="InterPro"/>
</dbReference>
<dbReference type="GO" id="GO:0006412">
    <property type="term" value="P:translation"/>
    <property type="evidence" value="ECO:0007669"/>
    <property type="project" value="UniProtKB-UniRule"/>
</dbReference>
<evidence type="ECO:0000256" key="8">
    <source>
        <dbReference type="RuleBase" id="RU004005"/>
    </source>
</evidence>
<dbReference type="NCBIfam" id="TIGR01044">
    <property type="entry name" value="rplV_bact"/>
    <property type="match status" value="1"/>
</dbReference>
<sequence length="116" mass="13138">MKKAQVYAIQKYARISPKKVAVLMDLVRGKDAVEAARILKFDTTKAAKMVSKVLKSAVANARNSFNMDETKMYVAELRVDMGTSFKRGQIVARSRFNPYLKRTSHIILGLSERNKQ</sequence>
<keyword evidence="3 7" id="KW-0694">RNA-binding</keyword>
<comment type="caution">
    <text evidence="11">The sequence shown here is derived from an EMBL/GenBank/DDBJ whole genome shotgun (WGS) entry which is preliminary data.</text>
</comment>
<dbReference type="InterPro" id="IPR005727">
    <property type="entry name" value="Ribosomal_uL22_bac/chlpt-type"/>
</dbReference>
<keyword evidence="2 7" id="KW-0699">rRNA-binding</keyword>
<comment type="function">
    <text evidence="7 10">This protein binds specifically to 23S rRNA; its binding is stimulated by other ribosomal proteins, e.g., L4, L17, and L20. It is important during the early stages of 50S assembly. It makes multiple contacts with different domains of the 23S rRNA in the assembled 50S subunit and ribosome.</text>
</comment>
<evidence type="ECO:0000256" key="2">
    <source>
        <dbReference type="ARBA" id="ARBA00022730"/>
    </source>
</evidence>
<comment type="subunit">
    <text evidence="7 9">Part of the 50S ribosomal subunit.</text>
</comment>
<keyword evidence="4 7" id="KW-0689">Ribosomal protein</keyword>
<dbReference type="PANTHER" id="PTHR13501:SF8">
    <property type="entry name" value="LARGE RIBOSOMAL SUBUNIT PROTEIN UL22M"/>
    <property type="match status" value="1"/>
</dbReference>
<evidence type="ECO:0000256" key="1">
    <source>
        <dbReference type="ARBA" id="ARBA00009451"/>
    </source>
</evidence>
<evidence type="ECO:0000256" key="9">
    <source>
        <dbReference type="RuleBase" id="RU004006"/>
    </source>
</evidence>
<keyword evidence="5 7" id="KW-0687">Ribonucleoprotein</keyword>
<evidence type="ECO:0000256" key="4">
    <source>
        <dbReference type="ARBA" id="ARBA00022980"/>
    </source>
</evidence>
<evidence type="ECO:0000256" key="10">
    <source>
        <dbReference type="RuleBase" id="RU004008"/>
    </source>
</evidence>
<dbReference type="PANTHER" id="PTHR13501">
    <property type="entry name" value="CHLOROPLAST 50S RIBOSOMAL PROTEIN L22-RELATED"/>
    <property type="match status" value="1"/>
</dbReference>
<dbReference type="HAMAP" id="MF_01331_B">
    <property type="entry name" value="Ribosomal_uL22_B"/>
    <property type="match status" value="1"/>
</dbReference>
<proteinExistence type="inferred from homology"/>
<comment type="similarity">
    <text evidence="1 7 8">Belongs to the universal ribosomal protein uL22 family.</text>
</comment>
<dbReference type="GO" id="GO:0022625">
    <property type="term" value="C:cytosolic large ribosomal subunit"/>
    <property type="evidence" value="ECO:0007669"/>
    <property type="project" value="TreeGrafter"/>
</dbReference>
<dbReference type="CDD" id="cd00336">
    <property type="entry name" value="Ribosomal_L22"/>
    <property type="match status" value="1"/>
</dbReference>
<evidence type="ECO:0000256" key="3">
    <source>
        <dbReference type="ARBA" id="ARBA00022884"/>
    </source>
</evidence>
<dbReference type="Pfam" id="PF00237">
    <property type="entry name" value="Ribosomal_L22"/>
    <property type="match status" value="1"/>
</dbReference>
<reference evidence="11" key="1">
    <citation type="journal article" date="2020" name="mSystems">
        <title>Genome- and Community-Level Interaction Insights into Carbon Utilization and Element Cycling Functions of Hydrothermarchaeota in Hydrothermal Sediment.</title>
        <authorList>
            <person name="Zhou Z."/>
            <person name="Liu Y."/>
            <person name="Xu W."/>
            <person name="Pan J."/>
            <person name="Luo Z.H."/>
            <person name="Li M."/>
        </authorList>
    </citation>
    <scope>NUCLEOTIDE SEQUENCE [LARGE SCALE GENOMIC DNA]</scope>
    <source>
        <strain evidence="11">SpSt-417</strain>
    </source>
</reference>
<dbReference type="AlphaFoldDB" id="A0A7C4XT80"/>
<protein>
    <recommendedName>
        <fullName evidence="6 7">Large ribosomal subunit protein uL22</fullName>
    </recommendedName>
</protein>
<accession>A0A7C4XT80</accession>
<evidence type="ECO:0000256" key="5">
    <source>
        <dbReference type="ARBA" id="ARBA00023274"/>
    </source>
</evidence>
<dbReference type="GO" id="GO:0019843">
    <property type="term" value="F:rRNA binding"/>
    <property type="evidence" value="ECO:0007669"/>
    <property type="project" value="UniProtKB-UniRule"/>
</dbReference>
<evidence type="ECO:0000313" key="11">
    <source>
        <dbReference type="EMBL" id="HGW29738.1"/>
    </source>
</evidence>
<dbReference type="InterPro" id="IPR047867">
    <property type="entry name" value="Ribosomal_uL22_bac/org-type"/>
</dbReference>
<comment type="function">
    <text evidence="7">The globular domain of the protein is located near the polypeptide exit tunnel on the outside of the subunit, while an extended beta-hairpin is found that lines the wall of the exit tunnel in the center of the 70S ribosome.</text>
</comment>
<dbReference type="EMBL" id="DSRT01000124">
    <property type="protein sequence ID" value="HGW29738.1"/>
    <property type="molecule type" value="Genomic_DNA"/>
</dbReference>
<dbReference type="InterPro" id="IPR001063">
    <property type="entry name" value="Ribosomal_uL22"/>
</dbReference>